<dbReference type="EMBL" id="JAVRBG010000005">
    <property type="protein sequence ID" value="MDT0294298.1"/>
    <property type="molecule type" value="Genomic_DNA"/>
</dbReference>
<accession>A0ABU2KHW4</accession>
<name>A0ABU2KHW4_9FLAO</name>
<dbReference type="RefSeq" id="WP_311401250.1">
    <property type="nucleotide sequence ID" value="NZ_JAVRBG010000005.1"/>
</dbReference>
<sequence length="142" mass="16530">MNIHTSKRQTSLTLLITAAIKTMHLPSIKKHLSALDLEHRDDIKELLNYLKPIFKAWQKEDQNSKLIAEVLTGESRCVACMFGKQIIRFDFSYKHRSAPAPENQIVYTQSFGVRIEVEDDQLQHIQVCNAFLNKIEMEKFRN</sequence>
<dbReference type="Proteomes" id="UP001182991">
    <property type="component" value="Unassembled WGS sequence"/>
</dbReference>
<evidence type="ECO:0000313" key="1">
    <source>
        <dbReference type="EMBL" id="MDT0294298.1"/>
    </source>
</evidence>
<protein>
    <submittedName>
        <fullName evidence="1">Uncharacterized protein</fullName>
    </submittedName>
</protein>
<keyword evidence="2" id="KW-1185">Reference proteome</keyword>
<gene>
    <name evidence="1" type="ORF">RLT85_06595</name>
</gene>
<reference evidence="2" key="1">
    <citation type="submission" date="2023-07" db="EMBL/GenBank/DDBJ databases">
        <title>Isolating and identifying novel microbial strains from the Mariana Trench.</title>
        <authorList>
            <person name="Fu H."/>
        </authorList>
    </citation>
    <scope>NUCLEOTIDE SEQUENCE [LARGE SCALE GENOMIC DNA]</scope>
    <source>
        <strain evidence="2">T-y2</strain>
    </source>
</reference>
<comment type="caution">
    <text evidence="1">The sequence shown here is derived from an EMBL/GenBank/DDBJ whole genome shotgun (WGS) entry which is preliminary data.</text>
</comment>
<organism evidence="1 2">
    <name type="scientific">Mesonia ostreae</name>
    <dbReference type="NCBI Taxonomy" id="861110"/>
    <lineage>
        <taxon>Bacteria</taxon>
        <taxon>Pseudomonadati</taxon>
        <taxon>Bacteroidota</taxon>
        <taxon>Flavobacteriia</taxon>
        <taxon>Flavobacteriales</taxon>
        <taxon>Flavobacteriaceae</taxon>
        <taxon>Mesonia</taxon>
    </lineage>
</organism>
<proteinExistence type="predicted"/>
<evidence type="ECO:0000313" key="2">
    <source>
        <dbReference type="Proteomes" id="UP001182991"/>
    </source>
</evidence>